<gene>
    <name evidence="1" type="ORF">E9934_16190</name>
</gene>
<proteinExistence type="predicted"/>
<dbReference type="PANTHER" id="PTHR19288:SF95">
    <property type="entry name" value="D-GLYCEROL 3-PHOSPHATE PHOSPHATASE"/>
    <property type="match status" value="1"/>
</dbReference>
<dbReference type="Proteomes" id="UP000307087">
    <property type="component" value="Unassembled WGS sequence"/>
</dbReference>
<dbReference type="GO" id="GO:0005737">
    <property type="term" value="C:cytoplasm"/>
    <property type="evidence" value="ECO:0007669"/>
    <property type="project" value="TreeGrafter"/>
</dbReference>
<dbReference type="AlphaFoldDB" id="A0A4S8N129"/>
<dbReference type="Pfam" id="PF13344">
    <property type="entry name" value="Hydrolase_6"/>
    <property type="match status" value="1"/>
</dbReference>
<evidence type="ECO:0000313" key="1">
    <source>
        <dbReference type="EMBL" id="THV09483.1"/>
    </source>
</evidence>
<dbReference type="SUPFAM" id="SSF56784">
    <property type="entry name" value="HAD-like"/>
    <property type="match status" value="1"/>
</dbReference>
<dbReference type="Pfam" id="PF13242">
    <property type="entry name" value="Hydrolase_like"/>
    <property type="match status" value="1"/>
</dbReference>
<dbReference type="EMBL" id="STGW01000013">
    <property type="protein sequence ID" value="THV09483.1"/>
    <property type="molecule type" value="Genomic_DNA"/>
</dbReference>
<accession>A0A4S8N129</accession>
<keyword evidence="2" id="KW-1185">Reference proteome</keyword>
<dbReference type="InterPro" id="IPR006357">
    <property type="entry name" value="HAD-SF_hydro_IIA"/>
</dbReference>
<dbReference type="GO" id="GO:0016791">
    <property type="term" value="F:phosphatase activity"/>
    <property type="evidence" value="ECO:0007669"/>
    <property type="project" value="TreeGrafter"/>
</dbReference>
<keyword evidence="1" id="KW-0378">Hydrolase</keyword>
<dbReference type="OrthoDB" id="9810449at2"/>
<sequence length="331" mass="33886">MLDLDGVVYVGPAAVPGAAQNLSRARTLGLRLAFITNNASREASVVAQHLTELGIPAAADEVVTSAQAAARLLVDRWGQGAAVVCLGGPGLAAALGEAGLIPVAVDAEAVAVASGYGPDVRWAEITRVAIRIRDGLPWVASNTDATFPTPDGLAPGHGVLVTMLSSFTGVQPLVAGKPERPLLDETVRRTGGRRPLMVGDRLDTDIAGAHRAGMASLLVLTGVTGLPELVAARPDERPTYLAPDLAGLVEAHAAPVRATPGRAGSTAGWAAGGWSARVDDGRLVLDPTAPDAAVDDWWRAAAAAAWEHLDASGDVVDISDLDVPDPTPPAR</sequence>
<evidence type="ECO:0000313" key="2">
    <source>
        <dbReference type="Proteomes" id="UP000307087"/>
    </source>
</evidence>
<organism evidence="1 2">
    <name type="scientific">Nocardioides caeni</name>
    <dbReference type="NCBI Taxonomy" id="574700"/>
    <lineage>
        <taxon>Bacteria</taxon>
        <taxon>Bacillati</taxon>
        <taxon>Actinomycetota</taxon>
        <taxon>Actinomycetes</taxon>
        <taxon>Propionibacteriales</taxon>
        <taxon>Nocardioidaceae</taxon>
        <taxon>Nocardioides</taxon>
    </lineage>
</organism>
<dbReference type="PANTHER" id="PTHR19288">
    <property type="entry name" value="4-NITROPHENYLPHOSPHATASE-RELATED"/>
    <property type="match status" value="1"/>
</dbReference>
<comment type="caution">
    <text evidence="1">The sequence shown here is derived from an EMBL/GenBank/DDBJ whole genome shotgun (WGS) entry which is preliminary data.</text>
</comment>
<dbReference type="Gene3D" id="3.40.50.1000">
    <property type="entry name" value="HAD superfamily/HAD-like"/>
    <property type="match status" value="2"/>
</dbReference>
<protein>
    <submittedName>
        <fullName evidence="1">HAD-IIA family hydrolase</fullName>
    </submittedName>
</protein>
<dbReference type="NCBIfam" id="TIGR01460">
    <property type="entry name" value="HAD-SF-IIA"/>
    <property type="match status" value="1"/>
</dbReference>
<dbReference type="InterPro" id="IPR036412">
    <property type="entry name" value="HAD-like_sf"/>
</dbReference>
<name>A0A4S8N129_9ACTN</name>
<dbReference type="InterPro" id="IPR023214">
    <property type="entry name" value="HAD_sf"/>
</dbReference>
<reference evidence="1 2" key="1">
    <citation type="journal article" date="2009" name="Int. J. Syst. Evol. Microbiol.">
        <title>Nocardioides caeni sp. nov., isolated from wastewater.</title>
        <authorList>
            <person name="Yoon J.H."/>
            <person name="Kang S.J."/>
            <person name="Park S."/>
            <person name="Kim W."/>
            <person name="Oh T.K."/>
        </authorList>
    </citation>
    <scope>NUCLEOTIDE SEQUENCE [LARGE SCALE GENOMIC DNA]</scope>
    <source>
        <strain evidence="1 2">DSM 23134</strain>
    </source>
</reference>